<name>A0A383DBQ5_9ZZZZ</name>
<feature type="non-terminal residue" evidence="1">
    <location>
        <position position="1"/>
    </location>
</feature>
<sequence>GTNRFRYPCQSFRIKYERVGPPPKGEGVYTSSQMGS</sequence>
<proteinExistence type="predicted"/>
<dbReference type="AlphaFoldDB" id="A0A383DBQ5"/>
<accession>A0A383DBQ5</accession>
<dbReference type="EMBL" id="UINC01215995">
    <property type="protein sequence ID" value="SVE41946.1"/>
    <property type="molecule type" value="Genomic_DNA"/>
</dbReference>
<gene>
    <name evidence="1" type="ORF">METZ01_LOCUS494800</name>
</gene>
<evidence type="ECO:0000313" key="1">
    <source>
        <dbReference type="EMBL" id="SVE41946.1"/>
    </source>
</evidence>
<reference evidence="1" key="1">
    <citation type="submission" date="2018-05" db="EMBL/GenBank/DDBJ databases">
        <authorList>
            <person name="Lanie J.A."/>
            <person name="Ng W.-L."/>
            <person name="Kazmierczak K.M."/>
            <person name="Andrzejewski T.M."/>
            <person name="Davidsen T.M."/>
            <person name="Wayne K.J."/>
            <person name="Tettelin H."/>
            <person name="Glass J.I."/>
            <person name="Rusch D."/>
            <person name="Podicherti R."/>
            <person name="Tsui H.-C.T."/>
            <person name="Winkler M.E."/>
        </authorList>
    </citation>
    <scope>NUCLEOTIDE SEQUENCE</scope>
</reference>
<protein>
    <submittedName>
        <fullName evidence="1">Uncharacterized protein</fullName>
    </submittedName>
</protein>
<organism evidence="1">
    <name type="scientific">marine metagenome</name>
    <dbReference type="NCBI Taxonomy" id="408172"/>
    <lineage>
        <taxon>unclassified sequences</taxon>
        <taxon>metagenomes</taxon>
        <taxon>ecological metagenomes</taxon>
    </lineage>
</organism>